<comment type="caution">
    <text evidence="2">The sequence shown here is derived from an EMBL/GenBank/DDBJ whole genome shotgun (WGS) entry which is preliminary data.</text>
</comment>
<name>A0A917X1Q7_9ACTN</name>
<evidence type="ECO:0000313" key="2">
    <source>
        <dbReference type="EMBL" id="GGM53842.1"/>
    </source>
</evidence>
<dbReference type="RefSeq" id="WP_189047241.1">
    <property type="nucleotide sequence ID" value="NZ_BMNB01000023.1"/>
</dbReference>
<keyword evidence="3" id="KW-1185">Reference proteome</keyword>
<evidence type="ECO:0000256" key="1">
    <source>
        <dbReference type="SAM" id="MobiDB-lite"/>
    </source>
</evidence>
<dbReference type="EMBL" id="BMNB01000023">
    <property type="protein sequence ID" value="GGM53842.1"/>
    <property type="molecule type" value="Genomic_DNA"/>
</dbReference>
<feature type="region of interest" description="Disordered" evidence="1">
    <location>
        <begin position="1"/>
        <end position="23"/>
    </location>
</feature>
<accession>A0A917X1Q7</accession>
<sequence>MSGPLEERPGPPPSGPLDETPLGPLPAPVIDCATCAGAGTVTEVCGCGDGGGRLVVGWQDEAGQAYSDCQLCGGAGRVTRDCVDCRRTGRRRAQLVLTVADLDTGAVASANVVPGSVEPTPAARGGWCLDLTALVRDLTAIATGTSAATGSTAADSAVTGEDVLRERNRPWEVATLVVPLSRAWRADLPARRREGLEVEAIARHVHRPWWLLLARSAAAPAEAPDVRLGRLCELADLLRLDLVVEARRHSRGDPTWHVRYEVPGGEVPAQTPAHWPDLTTAVAATTAADALFGLGERGSRAPAYTMLPSDRARTARPVVDLARLADRVAADLGRALGAQAVWRDGRWWHLRLVVGGSTMVLTERDTGQVARRPVTVLRRVAEPPAPSWQGVPIPYASCPDCVPGGHLVRCDCRGEDAAAEPDCRLCGGAGFAPVAGGCPRCRGSRRRYAALTVTVTDLAGRAEHQLWLPGDGPEVGPDHRLDGPYRLADRATDFGVRPEDLTEADGGQPLAYALREGMVLSPGPDPQRRFVASAAAGRPGARLVVVARRPDVPPLAEVVRLAHGLSLSVLVGACDDRPAGLSWRWSVSIGRSGTGTGPGPGDRPHQPTVEAAIDFCLRFLDNVARDAVPPDPDVPIPVPQAPADAAPPDPVPGIQMLAAQHAGDEVAVELGRYACRIHLRGPSGWRLLARATTLGAALRGLGLVN</sequence>
<proteinExistence type="predicted"/>
<reference evidence="2" key="2">
    <citation type="submission" date="2020-09" db="EMBL/GenBank/DDBJ databases">
        <authorList>
            <person name="Sun Q."/>
            <person name="Zhou Y."/>
        </authorList>
    </citation>
    <scope>NUCLEOTIDE SEQUENCE</scope>
    <source>
        <strain evidence="2">CGMCC 4.7312</strain>
    </source>
</reference>
<dbReference type="Proteomes" id="UP000608890">
    <property type="component" value="Unassembled WGS sequence"/>
</dbReference>
<reference evidence="2" key="1">
    <citation type="journal article" date="2014" name="Int. J. Syst. Evol. Microbiol.">
        <title>Complete genome sequence of Corynebacterium casei LMG S-19264T (=DSM 44701T), isolated from a smear-ripened cheese.</title>
        <authorList>
            <consortium name="US DOE Joint Genome Institute (JGI-PGF)"/>
            <person name="Walter F."/>
            <person name="Albersmeier A."/>
            <person name="Kalinowski J."/>
            <person name="Ruckert C."/>
        </authorList>
    </citation>
    <scope>NUCLEOTIDE SEQUENCE</scope>
    <source>
        <strain evidence="2">CGMCC 4.7312</strain>
    </source>
</reference>
<organism evidence="2 3">
    <name type="scientific">Micromonospora sonchi</name>
    <dbReference type="NCBI Taxonomy" id="1763543"/>
    <lineage>
        <taxon>Bacteria</taxon>
        <taxon>Bacillati</taxon>
        <taxon>Actinomycetota</taxon>
        <taxon>Actinomycetes</taxon>
        <taxon>Micromonosporales</taxon>
        <taxon>Micromonosporaceae</taxon>
        <taxon>Micromonospora</taxon>
    </lineage>
</organism>
<gene>
    <name evidence="2" type="ORF">GCM10011608_43460</name>
</gene>
<dbReference type="AlphaFoldDB" id="A0A917X1Q7"/>
<protein>
    <submittedName>
        <fullName evidence="2">Uncharacterized protein</fullName>
    </submittedName>
</protein>
<evidence type="ECO:0000313" key="3">
    <source>
        <dbReference type="Proteomes" id="UP000608890"/>
    </source>
</evidence>